<keyword evidence="6 7" id="KW-0539">Nucleus</keyword>
<dbReference type="GO" id="GO:0016251">
    <property type="term" value="F:RNA polymerase II general transcription initiation factor activity"/>
    <property type="evidence" value="ECO:0007669"/>
    <property type="project" value="TreeGrafter"/>
</dbReference>
<dbReference type="PANTHER" id="PTHR13011">
    <property type="entry name" value="TFIIF-ALPHA"/>
    <property type="match status" value="1"/>
</dbReference>
<feature type="compositionally biased region" description="Polar residues" evidence="8">
    <location>
        <begin position="1"/>
        <end position="14"/>
    </location>
</feature>
<evidence type="ECO:0000256" key="3">
    <source>
        <dbReference type="ARBA" id="ARBA00023015"/>
    </source>
</evidence>
<comment type="similarity">
    <text evidence="2 7">Belongs to the TFIIF alpha subunit family.</text>
</comment>
<evidence type="ECO:0000256" key="8">
    <source>
        <dbReference type="SAM" id="MobiDB-lite"/>
    </source>
</evidence>
<keyword evidence="3 7" id="KW-0805">Transcription regulation</keyword>
<evidence type="ECO:0000256" key="4">
    <source>
        <dbReference type="ARBA" id="ARBA00023125"/>
    </source>
</evidence>
<keyword evidence="5 7" id="KW-0804">Transcription</keyword>
<dbReference type="HOGENOM" id="CLU_020322_0_0_1"/>
<evidence type="ECO:0000256" key="6">
    <source>
        <dbReference type="ARBA" id="ARBA00023242"/>
    </source>
</evidence>
<feature type="region of interest" description="Disordered" evidence="8">
    <location>
        <begin position="1"/>
        <end position="47"/>
    </location>
</feature>
<feature type="compositionally biased region" description="Polar residues" evidence="8">
    <location>
        <begin position="131"/>
        <end position="148"/>
    </location>
</feature>
<dbReference type="STRING" id="590646.G3B6C5"/>
<protein>
    <recommendedName>
        <fullName evidence="7">Transcription initiation factor IIF subunit alpha</fullName>
    </recommendedName>
</protein>
<dbReference type="EMBL" id="GL996524">
    <property type="protein sequence ID" value="EGV63434.1"/>
    <property type="molecule type" value="Genomic_DNA"/>
</dbReference>
<feature type="compositionally biased region" description="Acidic residues" evidence="8">
    <location>
        <begin position="330"/>
        <end position="342"/>
    </location>
</feature>
<feature type="compositionally biased region" description="Basic and acidic residues" evidence="8">
    <location>
        <begin position="100"/>
        <end position="116"/>
    </location>
</feature>
<dbReference type="OrthoDB" id="76676at2759"/>
<sequence>MSTPQPRDQVTVKQESPASASVPVSLGSSSSSSSPNGKNPDQGWQDIPLKCYSEEDIKDKRHHIVRFTNKNNVDILKDFTKPVRLHRKDPRNIQFHLSRQEIDQKKRREQQRAVEKAKRKQQRLDGIPVDDTNSSSSGTPSNKNQMDLSQVAPEGGARNFRRNIFKRKTRQINLMADEKRKLRYEEYYPWVMEDYDGQNVYVGNYEAGASEASHVLFVFDKDGFKMIPAEKVYRFNPRNKYATLTLEEAEAKMEKKSAVPRWLMKHMSEKEEKDYRFRNNGNASANQVHIRGSNSNGAGNKLRTVSGASQFNDRDSDHDDIDFDEEFADDEEAPIMDADEEENKMAEQKMKKEMLKASHFDAGSDAEPDDDLDELFETEKSRKIDKEGKKLRKVLNKTEGGVYDSDDDDQLNPYLSKSDLESDDESDDGIEVKQEPDENNLFSQPGHPKARSFFAYNVGDGFVVIKAPPKFLEAFPRGEWLPEGRKRPIKLVSESPQKRQKPNEPREKSLSPTPSVPAVDLNDAGPTGSLVTIQEVLDIVKGNPLPPKELLIKLRGRINANEDNKQRIIMIVKMNLKLEKGMLVLKE</sequence>
<dbReference type="GO" id="GO:0005674">
    <property type="term" value="C:transcription factor TFIIF complex"/>
    <property type="evidence" value="ECO:0007669"/>
    <property type="project" value="TreeGrafter"/>
</dbReference>
<feature type="region of interest" description="Disordered" evidence="8">
    <location>
        <begin position="396"/>
        <end position="447"/>
    </location>
</feature>
<evidence type="ECO:0000256" key="7">
    <source>
        <dbReference type="RuleBase" id="RU366044"/>
    </source>
</evidence>
<dbReference type="Pfam" id="PF05793">
    <property type="entry name" value="TFIIF_alpha"/>
    <property type="match status" value="1"/>
</dbReference>
<evidence type="ECO:0000256" key="5">
    <source>
        <dbReference type="ARBA" id="ARBA00023163"/>
    </source>
</evidence>
<feature type="compositionally biased region" description="Low complexity" evidence="8">
    <location>
        <begin position="16"/>
        <end position="35"/>
    </location>
</feature>
<name>G3B6C5_CANTC</name>
<dbReference type="InterPro" id="IPR008851">
    <property type="entry name" value="TFIIF-alpha"/>
</dbReference>
<dbReference type="GO" id="GO:0003677">
    <property type="term" value="F:DNA binding"/>
    <property type="evidence" value="ECO:0007669"/>
    <property type="project" value="UniProtKB-KW"/>
</dbReference>
<feature type="region of interest" description="Disordered" evidence="8">
    <location>
        <begin position="100"/>
        <end position="153"/>
    </location>
</feature>
<feature type="region of interest" description="Disordered" evidence="8">
    <location>
        <begin position="330"/>
        <end position="349"/>
    </location>
</feature>
<gene>
    <name evidence="9" type="ORF">CANTEDRAFT_106925</name>
</gene>
<dbReference type="GO" id="GO:0001096">
    <property type="term" value="F:TFIIF-class transcription factor complex binding"/>
    <property type="evidence" value="ECO:0007669"/>
    <property type="project" value="TreeGrafter"/>
</dbReference>
<accession>G3B6C5</accession>
<evidence type="ECO:0000256" key="2">
    <source>
        <dbReference type="ARBA" id="ARBA00005249"/>
    </source>
</evidence>
<evidence type="ECO:0000256" key="1">
    <source>
        <dbReference type="ARBA" id="ARBA00004123"/>
    </source>
</evidence>
<proteinExistence type="inferred from homology"/>
<dbReference type="eggNOG" id="KOG2393">
    <property type="taxonomic scope" value="Eukaryota"/>
</dbReference>
<dbReference type="SUPFAM" id="SSF50916">
    <property type="entry name" value="Rap30/74 interaction domains"/>
    <property type="match status" value="1"/>
</dbReference>
<dbReference type="InterPro" id="IPR011039">
    <property type="entry name" value="TFIIF_interaction"/>
</dbReference>
<comment type="function">
    <text evidence="7">TFIIF is a general transcription initiation factor that binds to RNA polymerase II and helps to recruit it to the initiation complex in collaboration with TFIIB. It promotes transcription elongation.</text>
</comment>
<dbReference type="Proteomes" id="UP000000707">
    <property type="component" value="Unassembled WGS sequence"/>
</dbReference>
<dbReference type="GO" id="GO:0006367">
    <property type="term" value="P:transcription initiation at RNA polymerase II promoter"/>
    <property type="evidence" value="ECO:0007669"/>
    <property type="project" value="InterPro"/>
</dbReference>
<evidence type="ECO:0000313" key="9">
    <source>
        <dbReference type="EMBL" id="EGV63434.1"/>
    </source>
</evidence>
<reference evidence="9 10" key="1">
    <citation type="journal article" date="2011" name="Proc. Natl. Acad. Sci. U.S.A.">
        <title>Comparative genomics of xylose-fermenting fungi for enhanced biofuel production.</title>
        <authorList>
            <person name="Wohlbach D.J."/>
            <person name="Kuo A."/>
            <person name="Sato T.K."/>
            <person name="Potts K.M."/>
            <person name="Salamov A.A."/>
            <person name="LaButti K.M."/>
            <person name="Sun H."/>
            <person name="Clum A."/>
            <person name="Pangilinan J.L."/>
            <person name="Lindquist E.A."/>
            <person name="Lucas S."/>
            <person name="Lapidus A."/>
            <person name="Jin M."/>
            <person name="Gunawan C."/>
            <person name="Balan V."/>
            <person name="Dale B.E."/>
            <person name="Jeffries T.W."/>
            <person name="Zinkel R."/>
            <person name="Barry K.W."/>
            <person name="Grigoriev I.V."/>
            <person name="Gasch A.P."/>
        </authorList>
    </citation>
    <scope>NUCLEOTIDE SEQUENCE [LARGE SCALE GENOMIC DNA]</scope>
    <source>
        <strain evidence="10">ATCC 10573 / BCRC 21748 / CBS 615 / JCM 9827 / NBRC 10315 / NRRL Y-1498 / VKM Y-70</strain>
    </source>
</reference>
<keyword evidence="4 7" id="KW-0238">DNA-binding</keyword>
<organism evidence="10">
    <name type="scientific">Candida tenuis (strain ATCC 10573 / BCRC 21748 / CBS 615 / JCM 9827 / NBRC 10315 / NRRL Y-1498 / VKM Y-70)</name>
    <name type="common">Yeast</name>
    <name type="synonym">Yamadazyma tenuis</name>
    <dbReference type="NCBI Taxonomy" id="590646"/>
    <lineage>
        <taxon>Eukaryota</taxon>
        <taxon>Fungi</taxon>
        <taxon>Dikarya</taxon>
        <taxon>Ascomycota</taxon>
        <taxon>Saccharomycotina</taxon>
        <taxon>Pichiomycetes</taxon>
        <taxon>Debaryomycetaceae</taxon>
        <taxon>Yamadazyma</taxon>
    </lineage>
</organism>
<evidence type="ECO:0000313" key="10">
    <source>
        <dbReference type="Proteomes" id="UP000000707"/>
    </source>
</evidence>
<comment type="subcellular location">
    <subcellularLocation>
        <location evidence="1 7">Nucleus</location>
    </subcellularLocation>
</comment>
<dbReference type="AlphaFoldDB" id="G3B6C5"/>
<dbReference type="GO" id="GO:0032968">
    <property type="term" value="P:positive regulation of transcription elongation by RNA polymerase II"/>
    <property type="evidence" value="ECO:0007669"/>
    <property type="project" value="InterPro"/>
</dbReference>
<feature type="region of interest" description="Disordered" evidence="8">
    <location>
        <begin position="486"/>
        <end position="522"/>
    </location>
</feature>
<dbReference type="PANTHER" id="PTHR13011:SF0">
    <property type="entry name" value="GENERAL TRANSCRIPTION FACTOR IIF SUBUNIT 1"/>
    <property type="match status" value="1"/>
</dbReference>
<keyword evidence="10" id="KW-1185">Reference proteome</keyword>